<reference evidence="2 3" key="1">
    <citation type="submission" date="2017-05" db="EMBL/GenBank/DDBJ databases">
        <title>Genome Sequence of Loktanella vestfoldensis Strain SMR4r Isolated from a Culture of the Diatom Skeletonema marinoi.</title>
        <authorList>
            <person name="Topel M."/>
            <person name="Pinder M.I.M."/>
            <person name="Johansson O.N."/>
            <person name="Kourtchenko O."/>
            <person name="Godhe A."/>
            <person name="Clarke A.K."/>
        </authorList>
    </citation>
    <scope>NUCLEOTIDE SEQUENCE [LARGE SCALE GENOMIC DNA]</scope>
    <source>
        <strain evidence="2 3">SMR4r</strain>
    </source>
</reference>
<dbReference type="Proteomes" id="UP000195273">
    <property type="component" value="Chromosome"/>
</dbReference>
<keyword evidence="3" id="KW-1185">Reference proteome</keyword>
<dbReference type="KEGG" id="lvs:LOKVESSMR4R_02302"/>
<dbReference type="RefSeq" id="WP_237331773.1">
    <property type="nucleotide sequence ID" value="NZ_CP021431.1"/>
</dbReference>
<dbReference type="EMBL" id="CP021431">
    <property type="protein sequence ID" value="ARU01607.1"/>
    <property type="molecule type" value="Genomic_DNA"/>
</dbReference>
<accession>A0A1Y0EDE5</accession>
<evidence type="ECO:0000313" key="2">
    <source>
        <dbReference type="EMBL" id="ARU01607.1"/>
    </source>
</evidence>
<proteinExistence type="predicted"/>
<feature type="signal peptide" evidence="1">
    <location>
        <begin position="1"/>
        <end position="25"/>
    </location>
</feature>
<dbReference type="AlphaFoldDB" id="A0A1Y0EDE5"/>
<sequence length="98" mass="11140">MKMKRLQRIPQAILLTLVISGAADAQTCFPPARPFVPNDSVAIAEFADLISQDFETYIHDVQAYFRCLDEERARAFEEAREVSQDYARFLQGQGDGNR</sequence>
<evidence type="ECO:0000313" key="3">
    <source>
        <dbReference type="Proteomes" id="UP000195273"/>
    </source>
</evidence>
<protein>
    <recommendedName>
        <fullName evidence="4">Secreted protein</fullName>
    </recommendedName>
</protein>
<gene>
    <name evidence="2" type="ORF">LOKVESSMR4R_02302</name>
</gene>
<feature type="chain" id="PRO_5012214481" description="Secreted protein" evidence="1">
    <location>
        <begin position="26"/>
        <end position="98"/>
    </location>
</feature>
<name>A0A1Y0EDE5_9RHOB</name>
<organism evidence="2 3">
    <name type="scientific">Yoonia vestfoldensis</name>
    <dbReference type="NCBI Taxonomy" id="245188"/>
    <lineage>
        <taxon>Bacteria</taxon>
        <taxon>Pseudomonadati</taxon>
        <taxon>Pseudomonadota</taxon>
        <taxon>Alphaproteobacteria</taxon>
        <taxon>Rhodobacterales</taxon>
        <taxon>Paracoccaceae</taxon>
        <taxon>Yoonia</taxon>
    </lineage>
</organism>
<keyword evidence="1" id="KW-0732">Signal</keyword>
<evidence type="ECO:0000256" key="1">
    <source>
        <dbReference type="SAM" id="SignalP"/>
    </source>
</evidence>
<evidence type="ECO:0008006" key="4">
    <source>
        <dbReference type="Google" id="ProtNLM"/>
    </source>
</evidence>